<proteinExistence type="predicted"/>
<keyword evidence="3" id="KW-1185">Reference proteome</keyword>
<dbReference type="InterPro" id="IPR003465">
    <property type="entry name" value="Prot_inh_I20"/>
</dbReference>
<accession>A0A6A1VLD3</accession>
<gene>
    <name evidence="2" type="ORF">CJ030_MR5G004852</name>
</gene>
<feature type="transmembrane region" description="Helical" evidence="1">
    <location>
        <begin position="188"/>
        <end position="206"/>
    </location>
</feature>
<dbReference type="Proteomes" id="UP000516437">
    <property type="component" value="Chromosome 5"/>
</dbReference>
<evidence type="ECO:0000313" key="2">
    <source>
        <dbReference type="EMBL" id="KAB1213709.1"/>
    </source>
</evidence>
<keyword evidence="1" id="KW-0812">Transmembrane</keyword>
<dbReference type="EMBL" id="RXIC02000023">
    <property type="protein sequence ID" value="KAB1213709.1"/>
    <property type="molecule type" value="Genomic_DNA"/>
</dbReference>
<feature type="transmembrane region" description="Helical" evidence="1">
    <location>
        <begin position="148"/>
        <end position="176"/>
    </location>
</feature>
<sequence length="236" mass="26108">MLLKRITPLPYQCHNNTAQQVSHGANTFGSGPFILETSDYNRSIRKVRIDRGHTSTREFDFLGSCNGLLLLSRCRTPPDLFIWNPCSGKKKKVSCPDRFVLEHQGANVNGVPHWLFSKKDSIDNMSIAYFDPAEEKFRKLSLPADRKAIFDTISLGALGGCLSVTYVSLAVGGLIMSETWAMQLTFKTTLGTMAKYLGLTVLLLVYGDEKLDPKCNCCLAPKNCTLHLADGTSVHC</sequence>
<dbReference type="Pfam" id="PF02428">
    <property type="entry name" value="Prot_inhib_II"/>
    <property type="match status" value="1"/>
</dbReference>
<dbReference type="AlphaFoldDB" id="A0A6A1VLD3"/>
<reference evidence="2 3" key="1">
    <citation type="journal article" date="2019" name="Plant Biotechnol. J.">
        <title>The red bayberry genome and genetic basis of sex determination.</title>
        <authorList>
            <person name="Jia H.M."/>
            <person name="Jia H.J."/>
            <person name="Cai Q.L."/>
            <person name="Wang Y."/>
            <person name="Zhao H.B."/>
            <person name="Yang W.F."/>
            <person name="Wang G.Y."/>
            <person name="Li Y.H."/>
            <person name="Zhan D.L."/>
            <person name="Shen Y.T."/>
            <person name="Niu Q.F."/>
            <person name="Chang L."/>
            <person name="Qiu J."/>
            <person name="Zhao L."/>
            <person name="Xie H.B."/>
            <person name="Fu W.Y."/>
            <person name="Jin J."/>
            <person name="Li X.W."/>
            <person name="Jiao Y."/>
            <person name="Zhou C.C."/>
            <person name="Tu T."/>
            <person name="Chai C.Y."/>
            <person name="Gao J.L."/>
            <person name="Fan L.J."/>
            <person name="van de Weg E."/>
            <person name="Wang J.Y."/>
            <person name="Gao Z.S."/>
        </authorList>
    </citation>
    <scope>NUCLEOTIDE SEQUENCE [LARGE SCALE GENOMIC DNA]</scope>
    <source>
        <tissue evidence="2">Leaves</tissue>
    </source>
</reference>
<name>A0A6A1VLD3_9ROSI</name>
<keyword evidence="1" id="KW-1133">Transmembrane helix</keyword>
<dbReference type="SUPFAM" id="SSF100897">
    <property type="entry name" value="Plant proteinase inhibitors"/>
    <property type="match status" value="1"/>
</dbReference>
<protein>
    <submittedName>
        <fullName evidence="2">Uncharacterized protein</fullName>
    </submittedName>
</protein>
<dbReference type="OrthoDB" id="591557at2759"/>
<keyword evidence="1" id="KW-0472">Membrane</keyword>
<comment type="caution">
    <text evidence="2">The sequence shown here is derived from an EMBL/GenBank/DDBJ whole genome shotgun (WGS) entry which is preliminary data.</text>
</comment>
<organism evidence="2 3">
    <name type="scientific">Morella rubra</name>
    <name type="common">Chinese bayberry</name>
    <dbReference type="NCBI Taxonomy" id="262757"/>
    <lineage>
        <taxon>Eukaryota</taxon>
        <taxon>Viridiplantae</taxon>
        <taxon>Streptophyta</taxon>
        <taxon>Embryophyta</taxon>
        <taxon>Tracheophyta</taxon>
        <taxon>Spermatophyta</taxon>
        <taxon>Magnoliopsida</taxon>
        <taxon>eudicotyledons</taxon>
        <taxon>Gunneridae</taxon>
        <taxon>Pentapetalae</taxon>
        <taxon>rosids</taxon>
        <taxon>fabids</taxon>
        <taxon>Fagales</taxon>
        <taxon>Myricaceae</taxon>
        <taxon>Morella</taxon>
    </lineage>
</organism>
<evidence type="ECO:0000256" key="1">
    <source>
        <dbReference type="SAM" id="Phobius"/>
    </source>
</evidence>
<dbReference type="GO" id="GO:0004867">
    <property type="term" value="F:serine-type endopeptidase inhibitor activity"/>
    <property type="evidence" value="ECO:0007669"/>
    <property type="project" value="InterPro"/>
</dbReference>
<evidence type="ECO:0000313" key="3">
    <source>
        <dbReference type="Proteomes" id="UP000516437"/>
    </source>
</evidence>